<dbReference type="AlphaFoldDB" id="W4JTU3"/>
<organism evidence="2 3">
    <name type="scientific">Heterobasidion irregulare (strain TC 32-1)</name>
    <dbReference type="NCBI Taxonomy" id="747525"/>
    <lineage>
        <taxon>Eukaryota</taxon>
        <taxon>Fungi</taxon>
        <taxon>Dikarya</taxon>
        <taxon>Basidiomycota</taxon>
        <taxon>Agaricomycotina</taxon>
        <taxon>Agaricomycetes</taxon>
        <taxon>Russulales</taxon>
        <taxon>Bondarzewiaceae</taxon>
        <taxon>Heterobasidion</taxon>
        <taxon>Heterobasidion annosum species complex</taxon>
    </lineage>
</organism>
<evidence type="ECO:0000313" key="2">
    <source>
        <dbReference type="EMBL" id="ETW76987.1"/>
    </source>
</evidence>
<evidence type="ECO:0000256" key="1">
    <source>
        <dbReference type="SAM" id="SignalP"/>
    </source>
</evidence>
<dbReference type="HOGENOM" id="CLU_2996738_0_0_1"/>
<gene>
    <name evidence="2" type="ORF">HETIRDRAFT_421207</name>
</gene>
<feature type="signal peptide" evidence="1">
    <location>
        <begin position="1"/>
        <end position="25"/>
    </location>
</feature>
<dbReference type="KEGG" id="hir:HETIRDRAFT_421207"/>
<dbReference type="GeneID" id="20673710"/>
<dbReference type="InParanoid" id="W4JTU3"/>
<protein>
    <recommendedName>
        <fullName evidence="4">Secreted protein</fullName>
    </recommendedName>
</protein>
<evidence type="ECO:0000313" key="3">
    <source>
        <dbReference type="Proteomes" id="UP000030671"/>
    </source>
</evidence>
<dbReference type="EMBL" id="KI925463">
    <property type="protein sequence ID" value="ETW76987.1"/>
    <property type="molecule type" value="Genomic_DNA"/>
</dbReference>
<proteinExistence type="predicted"/>
<sequence length="57" mass="6676">MLPRPRSLCSLRTFWISLFAAAILRAPTPRSFHTLFHLHGFLFSHQHPRHPCQCHSL</sequence>
<evidence type="ECO:0008006" key="4">
    <source>
        <dbReference type="Google" id="ProtNLM"/>
    </source>
</evidence>
<keyword evidence="3" id="KW-1185">Reference proteome</keyword>
<reference evidence="2 3" key="1">
    <citation type="journal article" date="2012" name="New Phytol.">
        <title>Insight into trade-off between wood decay and parasitism from the genome of a fungal forest pathogen.</title>
        <authorList>
            <person name="Olson A."/>
            <person name="Aerts A."/>
            <person name="Asiegbu F."/>
            <person name="Belbahri L."/>
            <person name="Bouzid O."/>
            <person name="Broberg A."/>
            <person name="Canback B."/>
            <person name="Coutinho P.M."/>
            <person name="Cullen D."/>
            <person name="Dalman K."/>
            <person name="Deflorio G."/>
            <person name="van Diepen L.T."/>
            <person name="Dunand C."/>
            <person name="Duplessis S."/>
            <person name="Durling M."/>
            <person name="Gonthier P."/>
            <person name="Grimwood J."/>
            <person name="Fossdal C.G."/>
            <person name="Hansson D."/>
            <person name="Henrissat B."/>
            <person name="Hietala A."/>
            <person name="Himmelstrand K."/>
            <person name="Hoffmeister D."/>
            <person name="Hogberg N."/>
            <person name="James T.Y."/>
            <person name="Karlsson M."/>
            <person name="Kohler A."/>
            <person name="Kues U."/>
            <person name="Lee Y.H."/>
            <person name="Lin Y.C."/>
            <person name="Lind M."/>
            <person name="Lindquist E."/>
            <person name="Lombard V."/>
            <person name="Lucas S."/>
            <person name="Lunden K."/>
            <person name="Morin E."/>
            <person name="Murat C."/>
            <person name="Park J."/>
            <person name="Raffaello T."/>
            <person name="Rouze P."/>
            <person name="Salamov A."/>
            <person name="Schmutz J."/>
            <person name="Solheim H."/>
            <person name="Stahlberg J."/>
            <person name="Velez H."/>
            <person name="de Vries R.P."/>
            <person name="Wiebenga A."/>
            <person name="Woodward S."/>
            <person name="Yakovlev I."/>
            <person name="Garbelotto M."/>
            <person name="Martin F."/>
            <person name="Grigoriev I.V."/>
            <person name="Stenlid J."/>
        </authorList>
    </citation>
    <scope>NUCLEOTIDE SEQUENCE [LARGE SCALE GENOMIC DNA]</scope>
    <source>
        <strain evidence="2 3">TC 32-1</strain>
    </source>
</reference>
<dbReference type="RefSeq" id="XP_009550545.1">
    <property type="nucleotide sequence ID" value="XM_009552250.1"/>
</dbReference>
<accession>W4JTU3</accession>
<dbReference type="Proteomes" id="UP000030671">
    <property type="component" value="Unassembled WGS sequence"/>
</dbReference>
<name>W4JTU3_HETIT</name>
<keyword evidence="1" id="KW-0732">Signal</keyword>
<feature type="chain" id="PRO_5004843880" description="Secreted protein" evidence="1">
    <location>
        <begin position="26"/>
        <end position="57"/>
    </location>
</feature>